<proteinExistence type="predicted"/>
<keyword evidence="1" id="KW-0812">Transmembrane</keyword>
<reference evidence="2 3" key="1">
    <citation type="journal article" date="2013" name="Genome Announc.">
        <title>Draft Genome Sequence of Cesiribacter andamanensis Strain AMV16T, Isolated from a Soil Sample from a Mud Volcano in the Andaman Islands, India.</title>
        <authorList>
            <person name="Shivaji S."/>
            <person name="Ara S."/>
            <person name="Begum Z."/>
            <person name="Srinivas T.N."/>
            <person name="Singh A."/>
            <person name="Kumar Pinnaka A."/>
        </authorList>
    </citation>
    <scope>NUCLEOTIDE SEQUENCE [LARGE SCALE GENOMIC DNA]</scope>
    <source>
        <strain evidence="2 3">AMV16</strain>
    </source>
</reference>
<keyword evidence="1" id="KW-1133">Transmembrane helix</keyword>
<feature type="transmembrane region" description="Helical" evidence="1">
    <location>
        <begin position="234"/>
        <end position="255"/>
    </location>
</feature>
<feature type="transmembrane region" description="Helical" evidence="1">
    <location>
        <begin position="330"/>
        <end position="354"/>
    </location>
</feature>
<dbReference type="RefSeq" id="WP_009194697.1">
    <property type="nucleotide sequence ID" value="NZ_AODQ01000023.1"/>
</dbReference>
<dbReference type="eggNOG" id="ENOG5031022">
    <property type="taxonomic scope" value="Bacteria"/>
</dbReference>
<keyword evidence="3" id="KW-1185">Reference proteome</keyword>
<comment type="caution">
    <text evidence="2">The sequence shown here is derived from an EMBL/GenBank/DDBJ whole genome shotgun (WGS) entry which is preliminary data.</text>
</comment>
<organism evidence="2 3">
    <name type="scientific">Cesiribacter andamanensis AMV16</name>
    <dbReference type="NCBI Taxonomy" id="1279009"/>
    <lineage>
        <taxon>Bacteria</taxon>
        <taxon>Pseudomonadati</taxon>
        <taxon>Bacteroidota</taxon>
        <taxon>Cytophagia</taxon>
        <taxon>Cytophagales</taxon>
        <taxon>Cesiribacteraceae</taxon>
        <taxon>Cesiribacter</taxon>
    </lineage>
</organism>
<evidence type="ECO:0000313" key="2">
    <source>
        <dbReference type="EMBL" id="EMR03530.1"/>
    </source>
</evidence>
<dbReference type="AlphaFoldDB" id="M7NP80"/>
<evidence type="ECO:0000313" key="3">
    <source>
        <dbReference type="Proteomes" id="UP000011910"/>
    </source>
</evidence>
<sequence>MSISSFIKNIRTEVNVIRGKETKDKYFSSRRRYRDRQTAEWAYALSRDKLFAVNDWSKLPGVSSSFRVYDGQGNIKAKGMPELGDFIFINLPGPSPEAWVEVIDLVDEDYWAEFTVSPSHDPRERGEKEEEIEHFFADEATSTFRVALSGTTLTASETGQEEGVNNQGKEAGGKELVNTLVAVGGWIAFQEIQWRKLTDYLVHKIELEEEDRDRSPLIPDDVGLIQSRSALARLGISSLSSIAGTTAMTAFSYGLSRLMHEQFREPQLLSYLLYRNSVFKRLQERQQANPRGFLLHYLAGQGFGLVYEYLWKPAARERQLSDAGRPMSVLSSGAVFGLAAGLAGVAVWEGVIRLREKPPRLEKQKYYSHLVLAHVVFGATAALVSRALHR</sequence>
<keyword evidence="1" id="KW-0472">Membrane</keyword>
<dbReference type="STRING" id="1279009.ADICEAN_01297"/>
<accession>M7NP80</accession>
<dbReference type="EMBL" id="AODQ01000023">
    <property type="protein sequence ID" value="EMR03530.1"/>
    <property type="molecule type" value="Genomic_DNA"/>
</dbReference>
<dbReference type="Proteomes" id="UP000011910">
    <property type="component" value="Unassembled WGS sequence"/>
</dbReference>
<feature type="transmembrane region" description="Helical" evidence="1">
    <location>
        <begin position="366"/>
        <end position="388"/>
    </location>
</feature>
<evidence type="ECO:0000256" key="1">
    <source>
        <dbReference type="SAM" id="Phobius"/>
    </source>
</evidence>
<name>M7NP80_9BACT</name>
<protein>
    <submittedName>
        <fullName evidence="2">Uncharacterized protein</fullName>
    </submittedName>
</protein>
<gene>
    <name evidence="2" type="ORF">ADICEAN_01297</name>
</gene>